<keyword evidence="2" id="KW-0812">Transmembrane</keyword>
<evidence type="ECO:0000313" key="5">
    <source>
        <dbReference type="Proteomes" id="UP001596417"/>
    </source>
</evidence>
<feature type="transmembrane region" description="Helical" evidence="2">
    <location>
        <begin position="37"/>
        <end position="58"/>
    </location>
</feature>
<feature type="transmembrane region" description="Helical" evidence="2">
    <location>
        <begin position="158"/>
        <end position="181"/>
    </location>
</feature>
<accession>A0ABD5YU10</accession>
<protein>
    <submittedName>
        <fullName evidence="4">NAD-binding protein</fullName>
    </submittedName>
</protein>
<organism evidence="4 5">
    <name type="scientific">Halocatena marina</name>
    <dbReference type="NCBI Taxonomy" id="2934937"/>
    <lineage>
        <taxon>Archaea</taxon>
        <taxon>Methanobacteriati</taxon>
        <taxon>Methanobacteriota</taxon>
        <taxon>Stenosarchaea group</taxon>
        <taxon>Halobacteria</taxon>
        <taxon>Halobacteriales</taxon>
        <taxon>Natronomonadaceae</taxon>
        <taxon>Halocatena</taxon>
    </lineage>
</organism>
<keyword evidence="2" id="KW-1133">Transmembrane helix</keyword>
<comment type="caution">
    <text evidence="4">The sequence shown here is derived from an EMBL/GenBank/DDBJ whole genome shotgun (WGS) entry which is preliminary data.</text>
</comment>
<dbReference type="Pfam" id="PF02254">
    <property type="entry name" value="TrkA_N"/>
    <property type="match status" value="1"/>
</dbReference>
<dbReference type="GeneID" id="76199561"/>
<reference evidence="4 5" key="1">
    <citation type="journal article" date="2019" name="Int. J. Syst. Evol. Microbiol.">
        <title>The Global Catalogue of Microorganisms (GCM) 10K type strain sequencing project: providing services to taxonomists for standard genome sequencing and annotation.</title>
        <authorList>
            <consortium name="The Broad Institute Genomics Platform"/>
            <consortium name="The Broad Institute Genome Sequencing Center for Infectious Disease"/>
            <person name="Wu L."/>
            <person name="Ma J."/>
        </authorList>
    </citation>
    <scope>NUCLEOTIDE SEQUENCE [LARGE SCALE GENOMIC DNA]</scope>
    <source>
        <strain evidence="4 5">RDMS1</strain>
    </source>
</reference>
<evidence type="ECO:0000256" key="1">
    <source>
        <dbReference type="ARBA" id="ARBA00004651"/>
    </source>
</evidence>
<feature type="transmembrane region" description="Helical" evidence="2">
    <location>
        <begin position="104"/>
        <end position="123"/>
    </location>
</feature>
<evidence type="ECO:0000313" key="4">
    <source>
        <dbReference type="EMBL" id="MFC7189990.1"/>
    </source>
</evidence>
<evidence type="ECO:0000256" key="2">
    <source>
        <dbReference type="SAM" id="Phobius"/>
    </source>
</evidence>
<dbReference type="RefSeq" id="WP_264554645.1">
    <property type="nucleotide sequence ID" value="NZ_CP109979.1"/>
</dbReference>
<dbReference type="InterPro" id="IPR036291">
    <property type="entry name" value="NAD(P)-bd_dom_sf"/>
</dbReference>
<feature type="transmembrane region" description="Helical" evidence="2">
    <location>
        <begin position="78"/>
        <end position="97"/>
    </location>
</feature>
<dbReference type="Proteomes" id="UP001596417">
    <property type="component" value="Unassembled WGS sequence"/>
</dbReference>
<feature type="domain" description="RCK N-terminal" evidence="3">
    <location>
        <begin position="263"/>
        <end position="379"/>
    </location>
</feature>
<dbReference type="PANTHER" id="PTHR43833">
    <property type="entry name" value="POTASSIUM CHANNEL PROTEIN 2-RELATED-RELATED"/>
    <property type="match status" value="1"/>
</dbReference>
<sequence length="407" mass="43736">MASDGSEKPTDSALRKQFSHAKRLLFAYWRAFSGPNIAVLLVGIVAALAFIIGLSHLRQERVALNGPLATFLPTGGDNVIRFVSLLLAFLLTAITVGLQRRKRLMWYGAVIVLPLASLLALVTAQATDLLLLLFSFVILPLLIRNRDQFDQPIKLTPFQIAALGSFLAVQVYGTIGVYVLRDEYTGVETWTDAFYYMIVTGTTVGYGDIRPTTGQAKLFTISVLVIGTTAFGAAFGSFLVPALESRITTAVGKMTTPQHSQLKDHVLILGYSNLTEPLLNELTEATDVVVITSDTETATTLKNRDINVLTADPTDTEALRDARADVASGIVATTGDDGQNTLAVIAARQVNPDVCIVTAANEQRHVDKLEGIGADEVISPTVIGGRLLGRSVLGDTPLVDLDDVPDE</sequence>
<dbReference type="Pfam" id="PF07885">
    <property type="entry name" value="Ion_trans_2"/>
    <property type="match status" value="1"/>
</dbReference>
<dbReference type="PANTHER" id="PTHR43833:SF9">
    <property type="entry name" value="POTASSIUM CHANNEL PROTEIN YUGO-RELATED"/>
    <property type="match status" value="1"/>
</dbReference>
<comment type="subcellular location">
    <subcellularLocation>
        <location evidence="1">Cell membrane</location>
        <topology evidence="1">Multi-pass membrane protein</topology>
    </subcellularLocation>
</comment>
<dbReference type="InterPro" id="IPR050721">
    <property type="entry name" value="Trk_Ktr_HKT_K-transport"/>
</dbReference>
<keyword evidence="2" id="KW-0472">Membrane</keyword>
<dbReference type="Gene3D" id="3.40.50.720">
    <property type="entry name" value="NAD(P)-binding Rossmann-like Domain"/>
    <property type="match status" value="1"/>
</dbReference>
<dbReference type="PROSITE" id="PS51201">
    <property type="entry name" value="RCK_N"/>
    <property type="match status" value="1"/>
</dbReference>
<dbReference type="GO" id="GO:0005886">
    <property type="term" value="C:plasma membrane"/>
    <property type="evidence" value="ECO:0007669"/>
    <property type="project" value="UniProtKB-SubCell"/>
</dbReference>
<proteinExistence type="predicted"/>
<feature type="transmembrane region" description="Helical" evidence="2">
    <location>
        <begin position="221"/>
        <end position="243"/>
    </location>
</feature>
<gene>
    <name evidence="4" type="ORF">ACFQL7_09060</name>
</gene>
<keyword evidence="5" id="KW-1185">Reference proteome</keyword>
<dbReference type="InterPro" id="IPR013099">
    <property type="entry name" value="K_chnl_dom"/>
</dbReference>
<dbReference type="SUPFAM" id="SSF51735">
    <property type="entry name" value="NAD(P)-binding Rossmann-fold domains"/>
    <property type="match status" value="1"/>
</dbReference>
<dbReference type="InterPro" id="IPR003148">
    <property type="entry name" value="RCK_N"/>
</dbReference>
<dbReference type="AlphaFoldDB" id="A0ABD5YU10"/>
<dbReference type="Gene3D" id="1.10.287.70">
    <property type="match status" value="1"/>
</dbReference>
<name>A0ABD5YU10_9EURY</name>
<dbReference type="EMBL" id="JBHTAX010000001">
    <property type="protein sequence ID" value="MFC7189990.1"/>
    <property type="molecule type" value="Genomic_DNA"/>
</dbReference>
<dbReference type="SUPFAM" id="SSF81324">
    <property type="entry name" value="Voltage-gated potassium channels"/>
    <property type="match status" value="1"/>
</dbReference>
<evidence type="ECO:0000259" key="3">
    <source>
        <dbReference type="PROSITE" id="PS51201"/>
    </source>
</evidence>